<name>A0A081IAY2_PLAVN</name>
<protein>
    <recommendedName>
        <fullName evidence="2">Serine aminopeptidase S33 domain-containing protein</fullName>
    </recommendedName>
</protein>
<dbReference type="InterPro" id="IPR029058">
    <property type="entry name" value="AB_hydrolase_fold"/>
</dbReference>
<organism evidence="3 4">
    <name type="scientific">Plasmodium vinckei vinckei</name>
    <dbReference type="NCBI Taxonomy" id="54757"/>
    <lineage>
        <taxon>Eukaryota</taxon>
        <taxon>Sar</taxon>
        <taxon>Alveolata</taxon>
        <taxon>Apicomplexa</taxon>
        <taxon>Aconoidasida</taxon>
        <taxon>Haemosporida</taxon>
        <taxon>Plasmodiidae</taxon>
        <taxon>Plasmodium</taxon>
        <taxon>Plasmodium (Vinckeia)</taxon>
    </lineage>
</organism>
<keyword evidence="1" id="KW-0812">Transmembrane</keyword>
<dbReference type="Pfam" id="PF12146">
    <property type="entry name" value="Hydrolase_4"/>
    <property type="match status" value="1"/>
</dbReference>
<evidence type="ECO:0000313" key="3">
    <source>
        <dbReference type="EMBL" id="KEG00840.1"/>
    </source>
</evidence>
<keyword evidence="1" id="KW-0472">Membrane</keyword>
<proteinExistence type="predicted"/>
<evidence type="ECO:0000256" key="1">
    <source>
        <dbReference type="SAM" id="Phobius"/>
    </source>
</evidence>
<dbReference type="Gene3D" id="3.40.50.1820">
    <property type="entry name" value="alpha/beta hydrolase"/>
    <property type="match status" value="1"/>
</dbReference>
<accession>A0A081IAY2</accession>
<evidence type="ECO:0000259" key="2">
    <source>
        <dbReference type="Pfam" id="PF12146"/>
    </source>
</evidence>
<reference evidence="3 4" key="1">
    <citation type="submission" date="2013-02" db="EMBL/GenBank/DDBJ databases">
        <title>The Genome Sequence of Plasmodium vinckei vinckei.</title>
        <authorList>
            <consortium name="The Broad Institute Genome Sequencing Platform"/>
            <consortium name="The Broad Institute Genome Sequencing Center for Infectious Disease"/>
            <person name="Neafsey D."/>
            <person name="Cheeseman I."/>
            <person name="Volkman S."/>
            <person name="Adams J."/>
            <person name="Walker B."/>
            <person name="Young S.K."/>
            <person name="Zeng Q."/>
            <person name="Gargeya S."/>
            <person name="Fitzgerald M."/>
            <person name="Haas B."/>
            <person name="Abouelleil A."/>
            <person name="Alvarado L."/>
            <person name="Arachchi H.M."/>
            <person name="Berlin A.M."/>
            <person name="Chapman S.B."/>
            <person name="Dewar J."/>
            <person name="Goldberg J."/>
            <person name="Griggs A."/>
            <person name="Gujja S."/>
            <person name="Hansen M."/>
            <person name="Howarth C."/>
            <person name="Imamovic A."/>
            <person name="Larimer J."/>
            <person name="McCowan C."/>
            <person name="Murphy C."/>
            <person name="Neiman D."/>
            <person name="Pearson M."/>
            <person name="Priest M."/>
            <person name="Roberts A."/>
            <person name="Saif S."/>
            <person name="Shea T."/>
            <person name="Sisk P."/>
            <person name="Sykes S."/>
            <person name="Wortman J."/>
            <person name="Nusbaum C."/>
            <person name="Birren B."/>
        </authorList>
    </citation>
    <scope>NUCLEOTIDE SEQUENCE [LARGE SCALE GENOMIC DNA]</scope>
    <source>
        <strain evidence="4">vinckei</strain>
    </source>
</reference>
<sequence length="303" mass="35053">MVLKKVIISVVVAIIAFLVILNMTIYFTQDSFIYARGKADPQDIKPLAPNYEEIMMPTKDNQKLRCWFVKTDNYQNKPVILHFLGNGGYLEKSAKVYDMMVERVDVSVFSCSNRGTGDNDLYASEALYYQDAQTYLDYLRSRNMKYIFVFGTSMGGAVAIETVKNNYEHVSGLIVQNSFLSMKKMAKLAQPFLFFFLFSYDLMIRTKMNNEEKIKENRVPALFNISEKDKIVPPSHGMRLYELCPSQKFIYTAKDGEHADIFVNDDGSYHRSIKIFIETKSNNDINIEERHFKTLLLFIIQVL</sequence>
<feature type="domain" description="Serine aminopeptidase S33" evidence="2">
    <location>
        <begin position="80"/>
        <end position="193"/>
    </location>
</feature>
<evidence type="ECO:0000313" key="4">
    <source>
        <dbReference type="Proteomes" id="UP000030681"/>
    </source>
</evidence>
<gene>
    <name evidence="3" type="ORF">YYE_04286</name>
</gene>
<keyword evidence="1" id="KW-1133">Transmembrane helix</keyword>
<dbReference type="SUPFAM" id="SSF53474">
    <property type="entry name" value="alpha/beta-Hydrolases"/>
    <property type="match status" value="1"/>
</dbReference>
<dbReference type="PANTHER" id="PTHR12277">
    <property type="entry name" value="ALPHA/BETA HYDROLASE DOMAIN-CONTAINING PROTEIN"/>
    <property type="match status" value="1"/>
</dbReference>
<dbReference type="AlphaFoldDB" id="A0A081IAY2"/>
<dbReference type="InterPro" id="IPR022742">
    <property type="entry name" value="Hydrolase_4"/>
</dbReference>
<feature type="transmembrane region" description="Helical" evidence="1">
    <location>
        <begin position="6"/>
        <end position="28"/>
    </location>
</feature>
<dbReference type="Proteomes" id="UP000030681">
    <property type="component" value="Unassembled WGS sequence"/>
</dbReference>
<dbReference type="EMBL" id="KL446954">
    <property type="protein sequence ID" value="KEG00840.1"/>
    <property type="molecule type" value="Genomic_DNA"/>
</dbReference>
<dbReference type="PANTHER" id="PTHR12277:SF81">
    <property type="entry name" value="PROTEIN ABHD13"/>
    <property type="match status" value="1"/>
</dbReference>